<dbReference type="InterPro" id="IPR036625">
    <property type="entry name" value="E3-bd_dom_sf"/>
</dbReference>
<evidence type="ECO:0000313" key="15">
    <source>
        <dbReference type="EMBL" id="VFJ60384.1"/>
    </source>
</evidence>
<dbReference type="InterPro" id="IPR000089">
    <property type="entry name" value="Biotin_lipoyl"/>
</dbReference>
<dbReference type="SUPFAM" id="SSF52777">
    <property type="entry name" value="CoA-dependent acyltransferases"/>
    <property type="match status" value="1"/>
</dbReference>
<proteinExistence type="inferred from homology"/>
<evidence type="ECO:0000256" key="4">
    <source>
        <dbReference type="ARBA" id="ARBA00022679"/>
    </source>
</evidence>
<dbReference type="GO" id="GO:0006086">
    <property type="term" value="P:pyruvate decarboxylation to acetyl-CoA"/>
    <property type="evidence" value="ECO:0007669"/>
    <property type="project" value="TreeGrafter"/>
</dbReference>
<dbReference type="PROSITE" id="PS51826">
    <property type="entry name" value="PSBD"/>
    <property type="match status" value="1"/>
</dbReference>
<dbReference type="Gene3D" id="2.40.50.100">
    <property type="match status" value="1"/>
</dbReference>
<evidence type="ECO:0000256" key="6">
    <source>
        <dbReference type="ARBA" id="ARBA00022823"/>
    </source>
</evidence>
<evidence type="ECO:0000259" key="12">
    <source>
        <dbReference type="PROSITE" id="PS50968"/>
    </source>
</evidence>
<keyword evidence="4 10" id="KW-0808">Transferase</keyword>
<keyword evidence="5" id="KW-0677">Repeat</keyword>
<dbReference type="GO" id="GO:0031405">
    <property type="term" value="F:lipoic acid binding"/>
    <property type="evidence" value="ECO:0007669"/>
    <property type="project" value="TreeGrafter"/>
</dbReference>
<dbReference type="FunFam" id="2.40.50.100:FF:000009">
    <property type="entry name" value="Acetyltransferase component of pyruvate dehydrogenase complex"/>
    <property type="match status" value="1"/>
</dbReference>
<dbReference type="InterPro" id="IPR050743">
    <property type="entry name" value="2-oxoacid_DH_E2_comp"/>
</dbReference>
<organism evidence="16">
    <name type="scientific">Candidatus Kentrum sp. FM</name>
    <dbReference type="NCBI Taxonomy" id="2126340"/>
    <lineage>
        <taxon>Bacteria</taxon>
        <taxon>Pseudomonadati</taxon>
        <taxon>Pseudomonadota</taxon>
        <taxon>Gammaproteobacteria</taxon>
        <taxon>Candidatus Kentrum</taxon>
    </lineage>
</organism>
<evidence type="ECO:0000256" key="11">
    <source>
        <dbReference type="SAM" id="MobiDB-lite"/>
    </source>
</evidence>
<dbReference type="PANTHER" id="PTHR43178:SF2">
    <property type="entry name" value="DIHYDROLIPOYLLYSINE-RESIDUE ACETYLTRANSFERASE COMPONENT OF PYRUVATE DEHYDROGENASE COMPLEX"/>
    <property type="match status" value="1"/>
</dbReference>
<reference evidence="16" key="1">
    <citation type="submission" date="2019-02" db="EMBL/GenBank/DDBJ databases">
        <authorList>
            <person name="Gruber-Vodicka R. H."/>
            <person name="Seah K. B. B."/>
        </authorList>
    </citation>
    <scope>NUCLEOTIDE SEQUENCE</scope>
    <source>
        <strain evidence="15">BECK_BZ163</strain>
        <strain evidence="16">BECK_BZ164</strain>
        <strain evidence="14">BECK_BZ165</strain>
    </source>
</reference>
<dbReference type="SUPFAM" id="SSF47005">
    <property type="entry name" value="Peripheral subunit-binding domain of 2-oxo acid dehydrogenase complex"/>
    <property type="match status" value="1"/>
</dbReference>
<dbReference type="InterPro" id="IPR011053">
    <property type="entry name" value="Single_hybrid_motif"/>
</dbReference>
<evidence type="ECO:0000259" key="13">
    <source>
        <dbReference type="PROSITE" id="PS51826"/>
    </source>
</evidence>
<comment type="catalytic activity">
    <reaction evidence="9">
        <text>N(6)-[(R)-dihydrolipoyl]-L-lysyl-[protein] + acetyl-CoA = N(6)-[(R)-S(8)-acetyldihydrolipoyl]-L-lysyl-[protein] + CoA</text>
        <dbReference type="Rhea" id="RHEA:17017"/>
        <dbReference type="Rhea" id="RHEA-COMP:10475"/>
        <dbReference type="Rhea" id="RHEA-COMP:10478"/>
        <dbReference type="ChEBI" id="CHEBI:57287"/>
        <dbReference type="ChEBI" id="CHEBI:57288"/>
        <dbReference type="ChEBI" id="CHEBI:83100"/>
        <dbReference type="ChEBI" id="CHEBI:83111"/>
        <dbReference type="EC" id="2.3.1.12"/>
    </reaction>
</comment>
<evidence type="ECO:0000256" key="1">
    <source>
        <dbReference type="ARBA" id="ARBA00001938"/>
    </source>
</evidence>
<keyword evidence="16" id="KW-0670">Pyruvate</keyword>
<keyword evidence="7 10" id="KW-0012">Acyltransferase</keyword>
<dbReference type="GO" id="GO:0005737">
    <property type="term" value="C:cytoplasm"/>
    <property type="evidence" value="ECO:0007669"/>
    <property type="project" value="TreeGrafter"/>
</dbReference>
<dbReference type="InterPro" id="IPR004167">
    <property type="entry name" value="PSBD"/>
</dbReference>
<dbReference type="EMBL" id="CAADFL010000073">
    <property type="protein sequence ID" value="VFK08520.1"/>
    <property type="molecule type" value="Genomic_DNA"/>
</dbReference>
<feature type="region of interest" description="Disordered" evidence="11">
    <location>
        <begin position="87"/>
        <end position="112"/>
    </location>
</feature>
<evidence type="ECO:0000256" key="9">
    <source>
        <dbReference type="ARBA" id="ARBA00048370"/>
    </source>
</evidence>
<dbReference type="Pfam" id="PF00364">
    <property type="entry name" value="Biotin_lipoyl"/>
    <property type="match status" value="1"/>
</dbReference>
<dbReference type="SUPFAM" id="SSF51230">
    <property type="entry name" value="Single hybrid motif"/>
    <property type="match status" value="1"/>
</dbReference>
<evidence type="ECO:0000256" key="10">
    <source>
        <dbReference type="RuleBase" id="RU003423"/>
    </source>
</evidence>
<dbReference type="EMBL" id="CAADEZ010000262">
    <property type="protein sequence ID" value="VFJ60384.1"/>
    <property type="molecule type" value="Genomic_DNA"/>
</dbReference>
<protein>
    <recommendedName>
        <fullName evidence="10">Dihydrolipoamide acetyltransferase component of pyruvate dehydrogenase complex</fullName>
        <ecNumber evidence="10">2.3.1.-</ecNumber>
    </recommendedName>
</protein>
<keyword evidence="6 10" id="KW-0450">Lipoyl</keyword>
<dbReference type="Pfam" id="PF02817">
    <property type="entry name" value="E3_binding"/>
    <property type="match status" value="1"/>
</dbReference>
<dbReference type="GO" id="GO:0004742">
    <property type="term" value="F:dihydrolipoyllysine-residue acetyltransferase activity"/>
    <property type="evidence" value="ECO:0007669"/>
    <property type="project" value="UniProtKB-EC"/>
</dbReference>
<comment type="function">
    <text evidence="8">The pyruvate dehydrogenase complex catalyzes the overall conversion of pyruvate to acetyl-CoA and CO(2). It contains multiple copies of three enzymatic components: pyruvate dehydrogenase (E1), dihydrolipoamide acetyltransferase (E2) and lipoamide dehydrogenase (E3).</text>
</comment>
<dbReference type="PROSITE" id="PS50968">
    <property type="entry name" value="BIOTINYL_LIPOYL"/>
    <property type="match status" value="1"/>
</dbReference>
<evidence type="ECO:0000313" key="14">
    <source>
        <dbReference type="EMBL" id="VFJ50273.1"/>
    </source>
</evidence>
<evidence type="ECO:0000256" key="5">
    <source>
        <dbReference type="ARBA" id="ARBA00022737"/>
    </source>
</evidence>
<gene>
    <name evidence="15" type="ORF">BECKFM1743A_GA0114220_102623</name>
    <name evidence="16" type="ORF">BECKFM1743B_GA0114221_100733</name>
    <name evidence="14" type="ORF">BECKFM1743C_GA0114222_1008211</name>
</gene>
<evidence type="ECO:0000313" key="16">
    <source>
        <dbReference type="EMBL" id="VFK08520.1"/>
    </source>
</evidence>
<dbReference type="PANTHER" id="PTHR43178">
    <property type="entry name" value="DIHYDROLIPOAMIDE ACETYLTRANSFERASE COMPONENT OF PYRUVATE DEHYDROGENASE COMPLEX"/>
    <property type="match status" value="1"/>
</dbReference>
<dbReference type="EMBL" id="CAADFA010000082">
    <property type="protein sequence ID" value="VFJ50273.1"/>
    <property type="molecule type" value="Genomic_DNA"/>
</dbReference>
<evidence type="ECO:0000256" key="7">
    <source>
        <dbReference type="ARBA" id="ARBA00023315"/>
    </source>
</evidence>
<dbReference type="InterPro" id="IPR001078">
    <property type="entry name" value="2-oxoacid_DH_actylTfrase"/>
</dbReference>
<dbReference type="Pfam" id="PF00198">
    <property type="entry name" value="2-oxoacid_dh"/>
    <property type="match status" value="1"/>
</dbReference>
<evidence type="ECO:0000256" key="3">
    <source>
        <dbReference type="ARBA" id="ARBA00011484"/>
    </source>
</evidence>
<comment type="cofactor">
    <cofactor evidence="1 10">
        <name>(R)-lipoate</name>
        <dbReference type="ChEBI" id="CHEBI:83088"/>
    </cofactor>
</comment>
<name>A0A450VUQ8_9GAMM</name>
<dbReference type="Gene3D" id="3.30.559.10">
    <property type="entry name" value="Chloramphenicol acetyltransferase-like domain"/>
    <property type="match status" value="1"/>
</dbReference>
<comment type="similarity">
    <text evidence="2 10">Belongs to the 2-oxoacid dehydrogenase family.</text>
</comment>
<dbReference type="InterPro" id="IPR023213">
    <property type="entry name" value="CAT-like_dom_sf"/>
</dbReference>
<dbReference type="PROSITE" id="PS00189">
    <property type="entry name" value="LIPOYL"/>
    <property type="match status" value="1"/>
</dbReference>
<dbReference type="EC" id="2.3.1.-" evidence="10"/>
<accession>A0A450VUQ8</accession>
<dbReference type="CDD" id="cd06849">
    <property type="entry name" value="lipoyl_domain"/>
    <property type="match status" value="1"/>
</dbReference>
<comment type="subunit">
    <text evidence="3">Forms a 24-polypeptide structural core with octahedral symmetry.</text>
</comment>
<evidence type="ECO:0000256" key="2">
    <source>
        <dbReference type="ARBA" id="ARBA00007317"/>
    </source>
</evidence>
<feature type="domain" description="Peripheral subunit-binding (PSBD)" evidence="13">
    <location>
        <begin position="116"/>
        <end position="153"/>
    </location>
</feature>
<dbReference type="FunFam" id="3.30.559.10:FF:000004">
    <property type="entry name" value="Acetyltransferase component of pyruvate dehydrogenase complex"/>
    <property type="match status" value="1"/>
</dbReference>
<feature type="domain" description="Lipoyl-binding" evidence="12">
    <location>
        <begin position="4"/>
        <end position="78"/>
    </location>
</feature>
<dbReference type="InterPro" id="IPR003016">
    <property type="entry name" value="2-oxoA_DH_lipoyl-BS"/>
</dbReference>
<sequence>MSTTTQIKVPDIGDFKDVEVIEVLTAPGSRVKAEDPLITLESDKATLEVPCPRAGIVGEVMVAVGDKVSEGAPILTLEEFAGEDAATDEIPPKTRPIPTGMAQPSGGAREGAAISHASPSVRRLGRELGVDPERVTATGPKGRVLPEDVKRFAEGGAGEGKGVPTEAVPAAGFVPSTSTDTPAVDFSRFGPVQTQPLTRIQRISGANLHRTWSNVPHVTQHDLADITELEAFRQSLREESVRVTLPAFLLKASVAALKAFPAFNASLGPDGESLILKHYYHIGVAVDTPEGLVVPVIRDVDQKGIRELAEELAVTGAKAREKRLTPGDLQGGCFTLSSLGGIGGTGCTPILNAPEVAILGVAKSSIQPVYLDGEFRPRRMLPLSLSYDHRVIDGANGARFTAFLCSLLADIRRLLL</sequence>
<dbReference type="AlphaFoldDB" id="A0A450VUQ8"/>
<evidence type="ECO:0000256" key="8">
    <source>
        <dbReference type="ARBA" id="ARBA00025211"/>
    </source>
</evidence>
<dbReference type="Gene3D" id="4.10.320.10">
    <property type="entry name" value="E3-binding domain"/>
    <property type="match status" value="1"/>
</dbReference>